<organism evidence="9 10">
    <name type="scientific">Nibrella saemangeumensis</name>
    <dbReference type="NCBI Taxonomy" id="1084526"/>
    <lineage>
        <taxon>Bacteria</taxon>
        <taxon>Pseudomonadati</taxon>
        <taxon>Bacteroidota</taxon>
        <taxon>Cytophagia</taxon>
        <taxon>Cytophagales</taxon>
        <taxon>Spirosomataceae</taxon>
        <taxon>Nibrella</taxon>
    </lineage>
</organism>
<dbReference type="EC" id="5.2.1.8" evidence="6"/>
<evidence type="ECO:0000256" key="4">
    <source>
        <dbReference type="ARBA" id="ARBA00023235"/>
    </source>
</evidence>
<sequence length="315" mass="33190">MFFKTLGKAAFVVAVMAACDNNRVQVTDNGLKYQIHEQEDNARKAKVGDIMTMHLALKNSKDSVLRDTHKEPTPLKIMLQVPPFKGSFEEGLAMLGKGDSATFFVSADSLFSRAMQPMPPGVTKGSDISFTVKVLDVQSEEEYTKAQSSVRDKQKGVDEKIIADYVAKNNLGGKIQKTASGLHYIINQPGTGPQPKAGDMVKVHYTGKLLDGKVFDSSVPRGQPIDFQVGVGMIIPGWEEGVMLMRQGSKGTLIIPSTLAYGPEGSGGVIPPNSVLIFDIDLLDVKKGPAGGPGGPGVPGGAPAPGGAGGSGAPR</sequence>
<keyword evidence="3 5" id="KW-0697">Rotamase</keyword>
<accession>A0ABP8N138</accession>
<evidence type="ECO:0000256" key="3">
    <source>
        <dbReference type="ARBA" id="ARBA00023110"/>
    </source>
</evidence>
<feature type="domain" description="PPIase FKBP-type" evidence="8">
    <location>
        <begin position="198"/>
        <end position="286"/>
    </location>
</feature>
<dbReference type="RefSeq" id="WP_345244700.1">
    <property type="nucleotide sequence ID" value="NZ_BAABHD010000030.1"/>
</dbReference>
<gene>
    <name evidence="9" type="ORF">GCM10023189_30200</name>
</gene>
<feature type="compositionally biased region" description="Gly residues" evidence="7">
    <location>
        <begin position="289"/>
        <end position="315"/>
    </location>
</feature>
<proteinExistence type="inferred from homology"/>
<evidence type="ECO:0000256" key="2">
    <source>
        <dbReference type="ARBA" id="ARBA00006577"/>
    </source>
</evidence>
<dbReference type="PANTHER" id="PTHR43811">
    <property type="entry name" value="FKBP-TYPE PEPTIDYL-PROLYL CIS-TRANS ISOMERASE FKPA"/>
    <property type="match status" value="1"/>
</dbReference>
<name>A0ABP8N138_9BACT</name>
<dbReference type="Pfam" id="PF00254">
    <property type="entry name" value="FKBP_C"/>
    <property type="match status" value="1"/>
</dbReference>
<evidence type="ECO:0000256" key="5">
    <source>
        <dbReference type="PROSITE-ProRule" id="PRU00277"/>
    </source>
</evidence>
<dbReference type="PROSITE" id="PS50059">
    <property type="entry name" value="FKBP_PPIASE"/>
    <property type="match status" value="1"/>
</dbReference>
<reference evidence="10" key="1">
    <citation type="journal article" date="2019" name="Int. J. Syst. Evol. Microbiol.">
        <title>The Global Catalogue of Microorganisms (GCM) 10K type strain sequencing project: providing services to taxonomists for standard genome sequencing and annotation.</title>
        <authorList>
            <consortium name="The Broad Institute Genomics Platform"/>
            <consortium name="The Broad Institute Genome Sequencing Center for Infectious Disease"/>
            <person name="Wu L."/>
            <person name="Ma J."/>
        </authorList>
    </citation>
    <scope>NUCLEOTIDE SEQUENCE [LARGE SCALE GENOMIC DNA]</scope>
    <source>
        <strain evidence="10">JCM 17927</strain>
    </source>
</reference>
<evidence type="ECO:0000256" key="6">
    <source>
        <dbReference type="RuleBase" id="RU003915"/>
    </source>
</evidence>
<dbReference type="Proteomes" id="UP001501175">
    <property type="component" value="Unassembled WGS sequence"/>
</dbReference>
<evidence type="ECO:0000259" key="8">
    <source>
        <dbReference type="PROSITE" id="PS50059"/>
    </source>
</evidence>
<dbReference type="EMBL" id="BAABHD010000030">
    <property type="protein sequence ID" value="GAA4458261.1"/>
    <property type="molecule type" value="Genomic_DNA"/>
</dbReference>
<evidence type="ECO:0000256" key="7">
    <source>
        <dbReference type="SAM" id="MobiDB-lite"/>
    </source>
</evidence>
<feature type="region of interest" description="Disordered" evidence="7">
    <location>
        <begin position="288"/>
        <end position="315"/>
    </location>
</feature>
<evidence type="ECO:0000256" key="1">
    <source>
        <dbReference type="ARBA" id="ARBA00000971"/>
    </source>
</evidence>
<keyword evidence="10" id="KW-1185">Reference proteome</keyword>
<comment type="catalytic activity">
    <reaction evidence="1 5 6">
        <text>[protein]-peptidylproline (omega=180) = [protein]-peptidylproline (omega=0)</text>
        <dbReference type="Rhea" id="RHEA:16237"/>
        <dbReference type="Rhea" id="RHEA-COMP:10747"/>
        <dbReference type="Rhea" id="RHEA-COMP:10748"/>
        <dbReference type="ChEBI" id="CHEBI:83833"/>
        <dbReference type="ChEBI" id="CHEBI:83834"/>
        <dbReference type="EC" id="5.2.1.8"/>
    </reaction>
</comment>
<evidence type="ECO:0000313" key="10">
    <source>
        <dbReference type="Proteomes" id="UP001501175"/>
    </source>
</evidence>
<evidence type="ECO:0000313" key="9">
    <source>
        <dbReference type="EMBL" id="GAA4458261.1"/>
    </source>
</evidence>
<dbReference type="SUPFAM" id="SSF54534">
    <property type="entry name" value="FKBP-like"/>
    <property type="match status" value="2"/>
</dbReference>
<protein>
    <recommendedName>
        <fullName evidence="6">Peptidyl-prolyl cis-trans isomerase</fullName>
        <ecNumber evidence="6">5.2.1.8</ecNumber>
    </recommendedName>
</protein>
<comment type="similarity">
    <text evidence="2 6">Belongs to the FKBP-type PPIase family.</text>
</comment>
<dbReference type="Gene3D" id="3.10.50.40">
    <property type="match status" value="2"/>
</dbReference>
<dbReference type="InterPro" id="IPR001179">
    <property type="entry name" value="PPIase_FKBP_dom"/>
</dbReference>
<comment type="caution">
    <text evidence="9">The sequence shown here is derived from an EMBL/GenBank/DDBJ whole genome shotgun (WGS) entry which is preliminary data.</text>
</comment>
<keyword evidence="4 5" id="KW-0413">Isomerase</keyword>
<dbReference type="InterPro" id="IPR046357">
    <property type="entry name" value="PPIase_dom_sf"/>
</dbReference>
<dbReference type="PROSITE" id="PS51257">
    <property type="entry name" value="PROKAR_LIPOPROTEIN"/>
    <property type="match status" value="1"/>
</dbReference>
<dbReference type="PANTHER" id="PTHR43811:SF19">
    <property type="entry name" value="39 KDA FK506-BINDING NUCLEAR PROTEIN"/>
    <property type="match status" value="1"/>
</dbReference>